<feature type="domain" description="Aminotransferase-like plant mobile" evidence="2">
    <location>
        <begin position="75"/>
        <end position="194"/>
    </location>
</feature>
<organism evidence="3 4">
    <name type="scientific">Arachis hypogaea</name>
    <name type="common">Peanut</name>
    <dbReference type="NCBI Taxonomy" id="3818"/>
    <lineage>
        <taxon>Eukaryota</taxon>
        <taxon>Viridiplantae</taxon>
        <taxon>Streptophyta</taxon>
        <taxon>Embryophyta</taxon>
        <taxon>Tracheophyta</taxon>
        <taxon>Spermatophyta</taxon>
        <taxon>Magnoliopsida</taxon>
        <taxon>eudicotyledons</taxon>
        <taxon>Gunneridae</taxon>
        <taxon>Pentapetalae</taxon>
        <taxon>rosids</taxon>
        <taxon>fabids</taxon>
        <taxon>Fabales</taxon>
        <taxon>Fabaceae</taxon>
        <taxon>Papilionoideae</taxon>
        <taxon>50 kb inversion clade</taxon>
        <taxon>dalbergioids sensu lato</taxon>
        <taxon>Dalbergieae</taxon>
        <taxon>Pterocarpus clade</taxon>
        <taxon>Arachis</taxon>
    </lineage>
</organism>
<evidence type="ECO:0000313" key="4">
    <source>
        <dbReference type="Proteomes" id="UP000289738"/>
    </source>
</evidence>
<reference evidence="3 4" key="1">
    <citation type="submission" date="2019-01" db="EMBL/GenBank/DDBJ databases">
        <title>Sequencing of cultivated peanut Arachis hypogaea provides insights into genome evolution and oil improvement.</title>
        <authorList>
            <person name="Chen X."/>
        </authorList>
    </citation>
    <scope>NUCLEOTIDE SEQUENCE [LARGE SCALE GENOMIC DNA]</scope>
    <source>
        <strain evidence="4">cv. Fuhuasheng</strain>
        <tissue evidence="3">Leaves</tissue>
    </source>
</reference>
<sequence length="497" mass="57260">MAVPPDVSGHGAWSAQFGWLLSYEGEMYRLDHAEHIVGRLDRVTPWILRTRRNLMTWPLEQIRPYLRRAGFEYVAYMVEFEHDWPLVSALIERWRPESHTFYLPCRKMTITLQDVAYQLVLRIDADPVSGYIGGWEQHYQRQTIEELCEQILSVVPGLDDRQSQTKWTMNLTWFHNTDATEERLLRYTRGYIMQLIEVSYSQMHLTLRCISGGSPYWRTLRRVADYCGARLYWHDCTARCVRPWSMVSAIWVGASACCYPGLITIFRLWVQYRTDNARGESRLRHYRRTLNGIRMLNVEWTSYADPQLVGLVPPAIAEAEALAPVVDWVVCQFGGLQHISTRPLYIEDMHMLDGRFGGGEWFPQLLGGWHKLWDARVHHRLPIHHHIELRPSLLYMNWYLQWAHIELIGLGDQHLVAAGVMPKDLPIHHPLAPDLHQPKDGHLPEMRPAAGGGRGRGRGRAKGRGRCGAGRGRQGGDKTPHDRDPVSPPAHQAEDAG</sequence>
<dbReference type="PANTHER" id="PTHR46033:SF8">
    <property type="entry name" value="PROTEIN MAINTENANCE OF MERISTEMS-LIKE"/>
    <property type="match status" value="1"/>
</dbReference>
<comment type="caution">
    <text evidence="3">The sequence shown here is derived from an EMBL/GenBank/DDBJ whole genome shotgun (WGS) entry which is preliminary data.</text>
</comment>
<proteinExistence type="predicted"/>
<protein>
    <recommendedName>
        <fullName evidence="2">Aminotransferase-like plant mobile domain-containing protein</fullName>
    </recommendedName>
</protein>
<dbReference type="Proteomes" id="UP000289738">
    <property type="component" value="Chromosome A01"/>
</dbReference>
<evidence type="ECO:0000259" key="2">
    <source>
        <dbReference type="Pfam" id="PF10536"/>
    </source>
</evidence>
<dbReference type="InterPro" id="IPR044824">
    <property type="entry name" value="MAIN-like"/>
</dbReference>
<feature type="region of interest" description="Disordered" evidence="1">
    <location>
        <begin position="429"/>
        <end position="497"/>
    </location>
</feature>
<name>A0A445EK00_ARAHY</name>
<dbReference type="GO" id="GO:0010073">
    <property type="term" value="P:meristem maintenance"/>
    <property type="evidence" value="ECO:0007669"/>
    <property type="project" value="InterPro"/>
</dbReference>
<gene>
    <name evidence="3" type="ORF">Ahy_A01g000370</name>
</gene>
<dbReference type="InterPro" id="IPR019557">
    <property type="entry name" value="AminoTfrase-like_pln_mobile"/>
</dbReference>
<accession>A0A445EK00</accession>
<evidence type="ECO:0000313" key="3">
    <source>
        <dbReference type="EMBL" id="RYR75787.1"/>
    </source>
</evidence>
<dbReference type="EMBL" id="SDMP01000001">
    <property type="protein sequence ID" value="RYR75787.1"/>
    <property type="molecule type" value="Genomic_DNA"/>
</dbReference>
<dbReference type="Pfam" id="PF10536">
    <property type="entry name" value="PMD"/>
    <property type="match status" value="1"/>
</dbReference>
<feature type="compositionally biased region" description="Basic residues" evidence="1">
    <location>
        <begin position="455"/>
        <end position="465"/>
    </location>
</feature>
<dbReference type="PANTHER" id="PTHR46033">
    <property type="entry name" value="PROTEIN MAIN-LIKE 2"/>
    <property type="match status" value="1"/>
</dbReference>
<keyword evidence="4" id="KW-1185">Reference proteome</keyword>
<feature type="compositionally biased region" description="Basic and acidic residues" evidence="1">
    <location>
        <begin position="436"/>
        <end position="445"/>
    </location>
</feature>
<dbReference type="AlphaFoldDB" id="A0A445EK00"/>
<feature type="compositionally biased region" description="Basic and acidic residues" evidence="1">
    <location>
        <begin position="474"/>
        <end position="485"/>
    </location>
</feature>
<evidence type="ECO:0000256" key="1">
    <source>
        <dbReference type="SAM" id="MobiDB-lite"/>
    </source>
</evidence>